<gene>
    <name evidence="8" type="ORF">BT63DRAFT_370469</name>
</gene>
<feature type="site" description="Lowers pKa of active site Tyr" evidence="6">
    <location>
        <position position="77"/>
    </location>
</feature>
<dbReference type="SUPFAM" id="SSF51430">
    <property type="entry name" value="NAD(P)-linked oxidoreductase"/>
    <property type="match status" value="1"/>
</dbReference>
<dbReference type="PANTHER" id="PTHR43827:SF3">
    <property type="entry name" value="NADP-DEPENDENT OXIDOREDUCTASE DOMAIN-CONTAINING PROTEIN"/>
    <property type="match status" value="1"/>
</dbReference>
<comment type="similarity">
    <text evidence="1">Belongs to the aldo/keto reductase family.</text>
</comment>
<dbReference type="InterPro" id="IPR036812">
    <property type="entry name" value="NAD(P)_OxRdtase_dom_sf"/>
</dbReference>
<dbReference type="InterPro" id="IPR023210">
    <property type="entry name" value="NADP_OxRdtase_dom"/>
</dbReference>
<dbReference type="CDD" id="cd19071">
    <property type="entry name" value="AKR_AKR1-5-like"/>
    <property type="match status" value="1"/>
</dbReference>
<dbReference type="PRINTS" id="PR00069">
    <property type="entry name" value="ALDKETRDTASE"/>
</dbReference>
<dbReference type="PIRSF" id="PIRSF000097">
    <property type="entry name" value="AKR"/>
    <property type="match status" value="1"/>
</dbReference>
<dbReference type="InterPro" id="IPR020471">
    <property type="entry name" value="AKR"/>
</dbReference>
<feature type="binding site" evidence="5">
    <location>
        <position position="108"/>
    </location>
    <ligand>
        <name>substrate</name>
    </ligand>
</feature>
<feature type="active site" description="Proton donor" evidence="4">
    <location>
        <position position="48"/>
    </location>
</feature>
<keyword evidence="9" id="KW-1185">Reference proteome</keyword>
<keyword evidence="2" id="KW-0521">NADP</keyword>
<organism evidence="8 9">
    <name type="scientific">Microthyrium microscopicum</name>
    <dbReference type="NCBI Taxonomy" id="703497"/>
    <lineage>
        <taxon>Eukaryota</taxon>
        <taxon>Fungi</taxon>
        <taxon>Dikarya</taxon>
        <taxon>Ascomycota</taxon>
        <taxon>Pezizomycotina</taxon>
        <taxon>Dothideomycetes</taxon>
        <taxon>Dothideomycetes incertae sedis</taxon>
        <taxon>Microthyriales</taxon>
        <taxon>Microthyriaceae</taxon>
        <taxon>Microthyrium</taxon>
    </lineage>
</organism>
<dbReference type="EMBL" id="MU004233">
    <property type="protein sequence ID" value="KAF2671280.1"/>
    <property type="molecule type" value="Genomic_DNA"/>
</dbReference>
<evidence type="ECO:0000256" key="1">
    <source>
        <dbReference type="ARBA" id="ARBA00007905"/>
    </source>
</evidence>
<keyword evidence="3" id="KW-0560">Oxidoreductase</keyword>
<protein>
    <recommendedName>
        <fullName evidence="7">NADP-dependent oxidoreductase domain-containing protein</fullName>
    </recommendedName>
</protein>
<accession>A0A6A6UHJ8</accession>
<reference evidence="8" key="1">
    <citation type="journal article" date="2020" name="Stud. Mycol.">
        <title>101 Dothideomycetes genomes: a test case for predicting lifestyles and emergence of pathogens.</title>
        <authorList>
            <person name="Haridas S."/>
            <person name="Albert R."/>
            <person name="Binder M."/>
            <person name="Bloem J."/>
            <person name="Labutti K."/>
            <person name="Salamov A."/>
            <person name="Andreopoulos B."/>
            <person name="Baker S."/>
            <person name="Barry K."/>
            <person name="Bills G."/>
            <person name="Bluhm B."/>
            <person name="Cannon C."/>
            <person name="Castanera R."/>
            <person name="Culley D."/>
            <person name="Daum C."/>
            <person name="Ezra D."/>
            <person name="Gonzalez J."/>
            <person name="Henrissat B."/>
            <person name="Kuo A."/>
            <person name="Liang C."/>
            <person name="Lipzen A."/>
            <person name="Lutzoni F."/>
            <person name="Magnuson J."/>
            <person name="Mondo S."/>
            <person name="Nolan M."/>
            <person name="Ohm R."/>
            <person name="Pangilinan J."/>
            <person name="Park H.-J."/>
            <person name="Ramirez L."/>
            <person name="Alfaro M."/>
            <person name="Sun H."/>
            <person name="Tritt A."/>
            <person name="Yoshinaga Y."/>
            <person name="Zwiers L.-H."/>
            <person name="Turgeon B."/>
            <person name="Goodwin S."/>
            <person name="Spatafora J."/>
            <person name="Crous P."/>
            <person name="Grigoriev I."/>
        </authorList>
    </citation>
    <scope>NUCLEOTIDE SEQUENCE</scope>
    <source>
        <strain evidence="8">CBS 115976</strain>
    </source>
</reference>
<dbReference type="OrthoDB" id="416253at2759"/>
<dbReference type="PANTHER" id="PTHR43827">
    <property type="entry name" value="2,5-DIKETO-D-GLUCONIC ACID REDUCTASE"/>
    <property type="match status" value="1"/>
</dbReference>
<feature type="domain" description="NADP-dependent oxidoreductase" evidence="7">
    <location>
        <begin position="17"/>
        <end position="284"/>
    </location>
</feature>
<dbReference type="PROSITE" id="PS00798">
    <property type="entry name" value="ALDOKETO_REDUCTASE_1"/>
    <property type="match status" value="1"/>
</dbReference>
<dbReference type="Proteomes" id="UP000799302">
    <property type="component" value="Unassembled WGS sequence"/>
</dbReference>
<dbReference type="InterPro" id="IPR018170">
    <property type="entry name" value="Aldo/ket_reductase_CS"/>
</dbReference>
<proteinExistence type="inferred from homology"/>
<evidence type="ECO:0000256" key="4">
    <source>
        <dbReference type="PIRSR" id="PIRSR000097-1"/>
    </source>
</evidence>
<evidence type="ECO:0000313" key="9">
    <source>
        <dbReference type="Proteomes" id="UP000799302"/>
    </source>
</evidence>
<evidence type="ECO:0000313" key="8">
    <source>
        <dbReference type="EMBL" id="KAF2671280.1"/>
    </source>
</evidence>
<sequence>MVPTPPKGTTLTAIPRIGLGTARVKNATEVVAAAIENGYRHIDAAFAYGNQKEVGLGIKEGLKRTGLARSDLWITSKLGGDRHGKEDFAIKETLQELGLDYLDLFLVHWPMGNTTGKYVYDYATVWKEMEKLVRPVNGTRFIGISNHSPAQVEEVLKEATIKPYLHQFELHPYLQQSDWVQTNFKHNLTVTGYAPLANTNPVHNLAVSDKASGRAPIVINTPTIQKIVQARGCTPAQVVLAWNLARGVVVIPKAARVEHQKENIATLEQCKLTEQDIKDVNALNVPLRLYRNACGYGLTEGCDQK</sequence>
<evidence type="ECO:0000256" key="2">
    <source>
        <dbReference type="ARBA" id="ARBA00022857"/>
    </source>
</evidence>
<evidence type="ECO:0000256" key="5">
    <source>
        <dbReference type="PIRSR" id="PIRSR000097-2"/>
    </source>
</evidence>
<evidence type="ECO:0000256" key="3">
    <source>
        <dbReference type="ARBA" id="ARBA00023002"/>
    </source>
</evidence>
<dbReference type="Pfam" id="PF00248">
    <property type="entry name" value="Aldo_ket_red"/>
    <property type="match status" value="1"/>
</dbReference>
<evidence type="ECO:0000259" key="7">
    <source>
        <dbReference type="Pfam" id="PF00248"/>
    </source>
</evidence>
<dbReference type="GO" id="GO:0016616">
    <property type="term" value="F:oxidoreductase activity, acting on the CH-OH group of donors, NAD or NADP as acceptor"/>
    <property type="evidence" value="ECO:0007669"/>
    <property type="project" value="UniProtKB-ARBA"/>
</dbReference>
<name>A0A6A6UHJ8_9PEZI</name>
<dbReference type="Gene3D" id="3.20.20.100">
    <property type="entry name" value="NADP-dependent oxidoreductase domain"/>
    <property type="match status" value="1"/>
</dbReference>
<evidence type="ECO:0000256" key="6">
    <source>
        <dbReference type="PIRSR" id="PIRSR000097-3"/>
    </source>
</evidence>
<dbReference type="AlphaFoldDB" id="A0A6A6UHJ8"/>